<dbReference type="Proteomes" id="UP000593579">
    <property type="component" value="Unassembled WGS sequence"/>
</dbReference>
<dbReference type="EMBL" id="JABEZY010272074">
    <property type="protein sequence ID" value="MBA0755858.1"/>
    <property type="molecule type" value="Genomic_DNA"/>
</dbReference>
<reference evidence="1 2" key="1">
    <citation type="journal article" date="2019" name="Genome Biol. Evol.">
        <title>Insights into the evolution of the New World diploid cottons (Gossypium, subgenus Houzingenia) based on genome sequencing.</title>
        <authorList>
            <person name="Grover C.E."/>
            <person name="Arick M.A. 2nd"/>
            <person name="Thrash A."/>
            <person name="Conover J.L."/>
            <person name="Sanders W.S."/>
            <person name="Peterson D.G."/>
            <person name="Frelichowski J.E."/>
            <person name="Scheffler J.A."/>
            <person name="Scheffler B.E."/>
            <person name="Wendel J.F."/>
        </authorList>
    </citation>
    <scope>NUCLEOTIDE SEQUENCE [LARGE SCALE GENOMIC DNA]</scope>
    <source>
        <strain evidence="1">5</strain>
        <tissue evidence="1">Leaf</tissue>
    </source>
</reference>
<dbReference type="AlphaFoldDB" id="A0A7J9D5H6"/>
<evidence type="ECO:0000313" key="1">
    <source>
        <dbReference type="EMBL" id="MBA0755858.1"/>
    </source>
</evidence>
<accession>A0A7J9D5H6</accession>
<protein>
    <submittedName>
        <fullName evidence="1">Uncharacterized protein</fullName>
    </submittedName>
</protein>
<sequence length="62" mass="7095">MENEFLDKMEDNAVVQIWSEKTQLEKGDSLTEGYTSELGGLYSYQRNSEQSSRVERNMGPMG</sequence>
<evidence type="ECO:0000313" key="2">
    <source>
        <dbReference type="Proteomes" id="UP000593579"/>
    </source>
</evidence>
<gene>
    <name evidence="1" type="ORF">Gogos_020110</name>
</gene>
<proteinExistence type="predicted"/>
<keyword evidence="2" id="KW-1185">Reference proteome</keyword>
<organism evidence="1 2">
    <name type="scientific">Gossypium gossypioides</name>
    <name type="common">Mexican cotton</name>
    <name type="synonym">Selera gossypioides</name>
    <dbReference type="NCBI Taxonomy" id="34282"/>
    <lineage>
        <taxon>Eukaryota</taxon>
        <taxon>Viridiplantae</taxon>
        <taxon>Streptophyta</taxon>
        <taxon>Embryophyta</taxon>
        <taxon>Tracheophyta</taxon>
        <taxon>Spermatophyta</taxon>
        <taxon>Magnoliopsida</taxon>
        <taxon>eudicotyledons</taxon>
        <taxon>Gunneridae</taxon>
        <taxon>Pentapetalae</taxon>
        <taxon>rosids</taxon>
        <taxon>malvids</taxon>
        <taxon>Malvales</taxon>
        <taxon>Malvaceae</taxon>
        <taxon>Malvoideae</taxon>
        <taxon>Gossypium</taxon>
    </lineage>
</organism>
<comment type="caution">
    <text evidence="1">The sequence shown here is derived from an EMBL/GenBank/DDBJ whole genome shotgun (WGS) entry which is preliminary data.</text>
</comment>
<name>A0A7J9D5H6_GOSGO</name>
<dbReference type="OrthoDB" id="998737at2759"/>